<reference evidence="1" key="1">
    <citation type="submission" date="2020-08" db="EMBL/GenBank/DDBJ databases">
        <title>Genome public.</title>
        <authorList>
            <person name="Liu C."/>
            <person name="Sun Q."/>
        </authorList>
    </citation>
    <scope>NUCLEOTIDE SEQUENCE</scope>
    <source>
        <strain evidence="1">NSJ-12</strain>
    </source>
</reference>
<keyword evidence="1" id="KW-0418">Kinase</keyword>
<dbReference type="Pfam" id="PF13189">
    <property type="entry name" value="Cytidylate_kin2"/>
    <property type="match status" value="1"/>
</dbReference>
<accession>A0A926EJQ3</accession>
<gene>
    <name evidence="1" type="ORF">H8718_09660</name>
</gene>
<dbReference type="SUPFAM" id="SSF52540">
    <property type="entry name" value="P-loop containing nucleoside triphosphate hydrolases"/>
    <property type="match status" value="1"/>
</dbReference>
<dbReference type="Gene3D" id="3.40.50.300">
    <property type="entry name" value="P-loop containing nucleotide triphosphate hydrolases"/>
    <property type="match status" value="1"/>
</dbReference>
<dbReference type="Proteomes" id="UP000655830">
    <property type="component" value="Unassembled WGS sequence"/>
</dbReference>
<protein>
    <submittedName>
        <fullName evidence="1">Cytidylate kinase-like family protein</fullName>
    </submittedName>
</protein>
<dbReference type="EMBL" id="JACRSY010000013">
    <property type="protein sequence ID" value="MBC8579795.1"/>
    <property type="molecule type" value="Genomic_DNA"/>
</dbReference>
<name>A0A926EJQ3_9FIRM</name>
<comment type="caution">
    <text evidence="1">The sequence shown here is derived from an EMBL/GenBank/DDBJ whole genome shotgun (WGS) entry which is preliminary data.</text>
</comment>
<dbReference type="AlphaFoldDB" id="A0A926EJQ3"/>
<dbReference type="RefSeq" id="WP_249332727.1">
    <property type="nucleotide sequence ID" value="NZ_JACRSY010000013.1"/>
</dbReference>
<keyword evidence="1" id="KW-0808">Transferase</keyword>
<sequence>MDKYTITIARGYGSGGRVIGKLLAKELGIPFYDRNLLRLASDDSGINEQLFVDADEKVKNTLLYKVAKKVYKGELIPPDRDDFISNENLFNYQAKIIKELAREGSCVIMGRCADYILKDYDHILRIYIHAPLEDCIQAVDKIAPVRNPKDYILMTDKRRGAYYRYFTGRNWRDADNYDLCLNSSHLGYEKCVEVIKAYLDIKFN</sequence>
<dbReference type="GO" id="GO:0016301">
    <property type="term" value="F:kinase activity"/>
    <property type="evidence" value="ECO:0007669"/>
    <property type="project" value="UniProtKB-KW"/>
</dbReference>
<evidence type="ECO:0000313" key="2">
    <source>
        <dbReference type="Proteomes" id="UP000655830"/>
    </source>
</evidence>
<dbReference type="InterPro" id="IPR027417">
    <property type="entry name" value="P-loop_NTPase"/>
</dbReference>
<organism evidence="1 2">
    <name type="scientific">Zhenhengia yiwuensis</name>
    <dbReference type="NCBI Taxonomy" id="2763666"/>
    <lineage>
        <taxon>Bacteria</taxon>
        <taxon>Bacillati</taxon>
        <taxon>Bacillota</taxon>
        <taxon>Clostridia</taxon>
        <taxon>Lachnospirales</taxon>
        <taxon>Lachnospiraceae</taxon>
        <taxon>Zhenhengia</taxon>
    </lineage>
</organism>
<evidence type="ECO:0000313" key="1">
    <source>
        <dbReference type="EMBL" id="MBC8579795.1"/>
    </source>
</evidence>
<proteinExistence type="predicted"/>
<keyword evidence="2" id="KW-1185">Reference proteome</keyword>